<evidence type="ECO:0000313" key="1">
    <source>
        <dbReference type="EMBL" id="SZX59761.1"/>
    </source>
</evidence>
<sequence>MGSWSSNSQIWLLSDNVEHDRSVGFVLGRVVDDEASSQQQQQQQAPVVEARIYPAANTACCTHGSTAGIFTPLPSDKLFFDDISEYWHVCWPNQGGLTQLTSNGSSSSSSSRLLGCSMFSSNRASQEQQRSSRVFTVCLIPHIHPWLAQQGIHWHNPQVEQYCQQLGMSSLIESVAAHGLTGLPETLESEEQDSKPWFGFCAATDHLHIRYLLT</sequence>
<organism evidence="1 2">
    <name type="scientific">Tetradesmus obliquus</name>
    <name type="common">Green alga</name>
    <name type="synonym">Acutodesmus obliquus</name>
    <dbReference type="NCBI Taxonomy" id="3088"/>
    <lineage>
        <taxon>Eukaryota</taxon>
        <taxon>Viridiplantae</taxon>
        <taxon>Chlorophyta</taxon>
        <taxon>core chlorophytes</taxon>
        <taxon>Chlorophyceae</taxon>
        <taxon>CS clade</taxon>
        <taxon>Sphaeropleales</taxon>
        <taxon>Scenedesmaceae</taxon>
        <taxon>Tetradesmus</taxon>
    </lineage>
</organism>
<proteinExistence type="predicted"/>
<evidence type="ECO:0000313" key="2">
    <source>
        <dbReference type="Proteomes" id="UP000256970"/>
    </source>
</evidence>
<accession>A0A383V3V4</accession>
<dbReference type="AlphaFoldDB" id="A0A383V3V4"/>
<gene>
    <name evidence="1" type="ORF">BQ4739_LOCUS372</name>
</gene>
<reference evidence="1 2" key="1">
    <citation type="submission" date="2016-10" db="EMBL/GenBank/DDBJ databases">
        <authorList>
            <person name="Cai Z."/>
        </authorList>
    </citation>
    <scope>NUCLEOTIDE SEQUENCE [LARGE SCALE GENOMIC DNA]</scope>
</reference>
<name>A0A383V3V4_TETOB</name>
<dbReference type="Proteomes" id="UP000256970">
    <property type="component" value="Unassembled WGS sequence"/>
</dbReference>
<dbReference type="EMBL" id="FNXT01000025">
    <property type="protein sequence ID" value="SZX59761.1"/>
    <property type="molecule type" value="Genomic_DNA"/>
</dbReference>
<keyword evidence="2" id="KW-1185">Reference proteome</keyword>
<protein>
    <submittedName>
        <fullName evidence="1">Uncharacterized protein</fullName>
    </submittedName>
</protein>